<keyword evidence="4" id="KW-1185">Reference proteome</keyword>
<dbReference type="CDD" id="cd03801">
    <property type="entry name" value="GT4_PimA-like"/>
    <property type="match status" value="1"/>
</dbReference>
<dbReference type="PANTHER" id="PTHR46401:SF2">
    <property type="entry name" value="GLYCOSYLTRANSFERASE WBBK-RELATED"/>
    <property type="match status" value="1"/>
</dbReference>
<dbReference type="EMBL" id="CP024785">
    <property type="protein sequence ID" value="AUB40394.1"/>
    <property type="molecule type" value="Genomic_DNA"/>
</dbReference>
<evidence type="ECO:0000313" key="3">
    <source>
        <dbReference type="EMBL" id="AUB40394.1"/>
    </source>
</evidence>
<name>A0A2K8SY80_9NOSO</name>
<dbReference type="Gene3D" id="3.40.50.2000">
    <property type="entry name" value="Glycogen Phosphorylase B"/>
    <property type="match status" value="2"/>
</dbReference>
<organism evidence="3 4">
    <name type="scientific">Nostoc flagelliforme CCNUN1</name>
    <dbReference type="NCBI Taxonomy" id="2038116"/>
    <lineage>
        <taxon>Bacteria</taxon>
        <taxon>Bacillati</taxon>
        <taxon>Cyanobacteriota</taxon>
        <taxon>Cyanophyceae</taxon>
        <taxon>Nostocales</taxon>
        <taxon>Nostocaceae</taxon>
        <taxon>Nostoc</taxon>
    </lineage>
</organism>
<evidence type="ECO:0000259" key="2">
    <source>
        <dbReference type="Pfam" id="PF00534"/>
    </source>
</evidence>
<dbReference type="KEGG" id="nfl:COO91_06407"/>
<dbReference type="InterPro" id="IPR001296">
    <property type="entry name" value="Glyco_trans_1"/>
</dbReference>
<dbReference type="OrthoDB" id="9787617at2"/>
<dbReference type="Pfam" id="PF00534">
    <property type="entry name" value="Glycos_transf_1"/>
    <property type="match status" value="1"/>
</dbReference>
<dbReference type="AlphaFoldDB" id="A0A2K8SY80"/>
<evidence type="ECO:0000256" key="1">
    <source>
        <dbReference type="ARBA" id="ARBA00022679"/>
    </source>
</evidence>
<feature type="domain" description="Glycosyl transferase family 1" evidence="2">
    <location>
        <begin position="176"/>
        <end position="330"/>
    </location>
</feature>
<accession>A0A2K8SY80</accession>
<protein>
    <submittedName>
        <fullName evidence="3">Glycosyltransferase involved in cell wall bisynthesis</fullName>
    </submittedName>
</protein>
<reference evidence="3 4" key="1">
    <citation type="submission" date="2017-11" db="EMBL/GenBank/DDBJ databases">
        <title>Complete genome of a free-living desiccation-tolerant cyanobacterium and its photosynthetic adaptation to extreme terrestrial habitat.</title>
        <authorList>
            <person name="Shang J."/>
        </authorList>
    </citation>
    <scope>NUCLEOTIDE SEQUENCE [LARGE SCALE GENOMIC DNA]</scope>
    <source>
        <strain evidence="3 4">CCNUN1</strain>
    </source>
</reference>
<evidence type="ECO:0000313" key="4">
    <source>
        <dbReference type="Proteomes" id="UP000232003"/>
    </source>
</evidence>
<keyword evidence="1 3" id="KW-0808">Transferase</keyword>
<dbReference type="GO" id="GO:0016757">
    <property type="term" value="F:glycosyltransferase activity"/>
    <property type="evidence" value="ECO:0007669"/>
    <property type="project" value="InterPro"/>
</dbReference>
<dbReference type="Proteomes" id="UP000232003">
    <property type="component" value="Chromosome"/>
</dbReference>
<dbReference type="RefSeq" id="WP_100901119.1">
    <property type="nucleotide sequence ID" value="NZ_CAWNNC010000001.1"/>
</dbReference>
<dbReference type="PANTHER" id="PTHR46401">
    <property type="entry name" value="GLYCOSYLTRANSFERASE WBBK-RELATED"/>
    <property type="match status" value="1"/>
</dbReference>
<proteinExistence type="predicted"/>
<sequence>MSYAINQILPRLVHGDAVVNVGLYIKQILISQGYNCKLYFQDAEQGLTLNKELEVHNLLNEATDILIYHVCTYAPICDNVFLNSSGKKVIIYHNITPSRFLAPYDLGLSKLISEASEGVKKFKSVDLAIADSDFNAIELKELGFTNVYTVPLFFEEHQCIPDPDILNGYNDGWINFLFVGRLAPNKCQEDVIKAFAYYCNYINRQSRLILVGSTTFSNYTNLLKQVVELEGVQQHVIFTEKVSFSQLKAYYQVAHIFMCMSEHEGFCVPLLEAMQYDIPIIAYASSAVPETLGEAGILVNQKDIPVIAELAHLLVSNQSLRSKVIQSQRSRLANFKPEAFTEKFMNILKKAF</sequence>
<dbReference type="SUPFAM" id="SSF53756">
    <property type="entry name" value="UDP-Glycosyltransferase/glycogen phosphorylase"/>
    <property type="match status" value="1"/>
</dbReference>
<dbReference type="GO" id="GO:0009103">
    <property type="term" value="P:lipopolysaccharide biosynthetic process"/>
    <property type="evidence" value="ECO:0007669"/>
    <property type="project" value="TreeGrafter"/>
</dbReference>
<gene>
    <name evidence="3" type="ORF">COO91_06407</name>
</gene>